<dbReference type="SUPFAM" id="SSF51206">
    <property type="entry name" value="cAMP-binding domain-like"/>
    <property type="match status" value="1"/>
</dbReference>
<dbReference type="Pfam" id="PF00027">
    <property type="entry name" value="cNMP_binding"/>
    <property type="match status" value="1"/>
</dbReference>
<evidence type="ECO:0000256" key="2">
    <source>
        <dbReference type="ARBA" id="ARBA00023125"/>
    </source>
</evidence>
<dbReference type="InterPro" id="IPR000595">
    <property type="entry name" value="cNMP-bd_dom"/>
</dbReference>
<dbReference type="Gene3D" id="2.60.120.10">
    <property type="entry name" value="Jelly Rolls"/>
    <property type="match status" value="1"/>
</dbReference>
<dbReference type="RefSeq" id="WP_114566814.1">
    <property type="nucleotide sequence ID" value="NZ_QICD01000014.1"/>
</dbReference>
<proteinExistence type="predicted"/>
<dbReference type="GO" id="GO:0006355">
    <property type="term" value="P:regulation of DNA-templated transcription"/>
    <property type="evidence" value="ECO:0007669"/>
    <property type="project" value="InterPro"/>
</dbReference>
<protein>
    <submittedName>
        <fullName evidence="4">Crp/Fnr family transcriptional regulator</fullName>
    </submittedName>
</protein>
<dbReference type="Proteomes" id="UP000278632">
    <property type="component" value="Unassembled WGS sequence"/>
</dbReference>
<dbReference type="OrthoDB" id="1116216at2"/>
<dbReference type="InterPro" id="IPR012318">
    <property type="entry name" value="HTH_CRP"/>
</dbReference>
<keyword evidence="1" id="KW-0805">Transcription regulation</keyword>
<evidence type="ECO:0000313" key="5">
    <source>
        <dbReference type="Proteomes" id="UP000278632"/>
    </source>
</evidence>
<keyword evidence="3" id="KW-0804">Transcription</keyword>
<evidence type="ECO:0000313" key="4">
    <source>
        <dbReference type="EMBL" id="RNL43072.1"/>
    </source>
</evidence>
<organism evidence="4 5">
    <name type="scientific">Paraeggerthella hongkongensis</name>
    <dbReference type="NCBI Taxonomy" id="230658"/>
    <lineage>
        <taxon>Bacteria</taxon>
        <taxon>Bacillati</taxon>
        <taxon>Actinomycetota</taxon>
        <taxon>Coriobacteriia</taxon>
        <taxon>Eggerthellales</taxon>
        <taxon>Eggerthellaceae</taxon>
        <taxon>Paraeggerthella</taxon>
    </lineage>
</organism>
<dbReference type="AlphaFoldDB" id="A0A369LIX9"/>
<dbReference type="GO" id="GO:0003677">
    <property type="term" value="F:DNA binding"/>
    <property type="evidence" value="ECO:0007669"/>
    <property type="project" value="UniProtKB-KW"/>
</dbReference>
<evidence type="ECO:0000256" key="1">
    <source>
        <dbReference type="ARBA" id="ARBA00023015"/>
    </source>
</evidence>
<keyword evidence="5" id="KW-1185">Reference proteome</keyword>
<dbReference type="InterPro" id="IPR036390">
    <property type="entry name" value="WH_DNA-bd_sf"/>
</dbReference>
<name>A0A369LIX9_9ACTN</name>
<dbReference type="Pfam" id="PF13545">
    <property type="entry name" value="HTH_Crp_2"/>
    <property type="match status" value="1"/>
</dbReference>
<dbReference type="InterPro" id="IPR018490">
    <property type="entry name" value="cNMP-bd_dom_sf"/>
</dbReference>
<dbReference type="EMBL" id="QICD01000014">
    <property type="protein sequence ID" value="RNL43072.1"/>
    <property type="molecule type" value="Genomic_DNA"/>
</dbReference>
<sequence length="219" mass="23707">MADPIDVRPLSESPVFAGIPMEERASLIADAKGMLRRYPGGSLVRRAGDGLDFYPVVVSGRVQASLPQGGLDRIVSLFGPGDSFAEAVASSLRRCPVDIRALEDTVLLCIPAAGLRACSHAWASTLHGNLMSEMSKKVLVLSRSLAVLSEPRLSDRVLAYLDTLPRNADGSVTVPFGRREWAACLRVADKSLIRELKVMQDDGVIEVDGRTVRVLRQAR</sequence>
<evidence type="ECO:0000256" key="3">
    <source>
        <dbReference type="ARBA" id="ARBA00023163"/>
    </source>
</evidence>
<dbReference type="InterPro" id="IPR014710">
    <property type="entry name" value="RmlC-like_jellyroll"/>
</dbReference>
<dbReference type="SUPFAM" id="SSF46785">
    <property type="entry name" value="Winged helix' DNA-binding domain"/>
    <property type="match status" value="1"/>
</dbReference>
<gene>
    <name evidence="4" type="ORF">DMP08_07810</name>
</gene>
<comment type="caution">
    <text evidence="4">The sequence shown here is derived from an EMBL/GenBank/DDBJ whole genome shotgun (WGS) entry which is preliminary data.</text>
</comment>
<dbReference type="CDD" id="cd00038">
    <property type="entry name" value="CAP_ED"/>
    <property type="match status" value="1"/>
</dbReference>
<accession>A0A369LIX9</accession>
<dbReference type="PROSITE" id="PS50042">
    <property type="entry name" value="CNMP_BINDING_3"/>
    <property type="match status" value="1"/>
</dbReference>
<reference evidence="5" key="1">
    <citation type="submission" date="2018-05" db="EMBL/GenBank/DDBJ databases">
        <title>Genome Sequencing of selected type strains of the family Eggerthellaceae.</title>
        <authorList>
            <person name="Danylec N."/>
            <person name="Stoll D.A."/>
            <person name="Doetsch A."/>
            <person name="Huch M."/>
        </authorList>
    </citation>
    <scope>NUCLEOTIDE SEQUENCE [LARGE SCALE GENOMIC DNA]</scope>
    <source>
        <strain evidence="5">DSM 16106</strain>
    </source>
</reference>
<keyword evidence="2" id="KW-0238">DNA-binding</keyword>
<dbReference type="SMART" id="SM00100">
    <property type="entry name" value="cNMP"/>
    <property type="match status" value="1"/>
</dbReference>